<dbReference type="PROSITE" id="PS50297">
    <property type="entry name" value="ANK_REP_REGION"/>
    <property type="match status" value="1"/>
</dbReference>
<sequence length="832" mass="93841">MAVDIRPVQKKHHLCRSCLVKCTLRKGVPFPRMGHRESYGKDGAWTYVYFPAEFKEFQEDVAHFITLTGDAAEPRWFFVVDHVALKTSELSLPILQAGFDWTTSNQRAFEHIMHDVKETLFGQYFDEDVEDDVNILKFLTVQLDSKLKDYYFNGDDAKRYNRQLAHIRLAGQKSLLIQLVERDLWRSVAWLLQDCSVETANEEWMILADVTYKGDRYGNTALHAACYEGNLRSLEVLLHHVERYHGSPMRAPWQEDEVDRYQALGPGSWLPQGFGLCDLLDKIKNDHDGRTCLAMAEHEKHWACFRAVAKVVHRLRGTEPKPQHAALSRMRRITEVRIGFTNDEAQQELEAPIIFLHVAEGGSQLEVLADFLSCNGPELCASGAQKLIIRNLHEPSSRSVAEVYQQLPRFKKVTFSNCVVSLESYLEMLMMTSSLLDSVPPADLVLEEVVLGVVPRVAGSDQDQRQQALPIIQLLAQQMIQKLNRPWQVKLSARAFEALQLSLVWQNRLRWIGDVSTWLTTATVAEMGRSSHPLSNNPFNAGIFHAYSWAFGHDSSGLRGCTDIAGALETNHEFFLYVEQLLTTWSEILRSVAEKTQTLAGQTVYALVEELDHVSAAMLHTLNHLASHVSAKRDFILSLIKSFLDSAKSCEKDLGCLTHAQSQGPCVLLQCLHGLDLLKETSLAHSFDWKQHEHAEWAKGALVLVPPERLSEDRTWLVQKLLQRLRTDGKATAHYAIVEWHQLGSLQMDGLVEVAQVNFDSDPDLMMHVATDSELDLLDKPMKFVGVDGMQEDGPDEKTESAHTSGAGQTSGSTMARPSLSDSGTYKSLFTR</sequence>
<protein>
    <recommendedName>
        <fullName evidence="5">ANK_REP_REGION domain-containing protein</fullName>
    </recommendedName>
</protein>
<evidence type="ECO:0000313" key="4">
    <source>
        <dbReference type="Proteomes" id="UP001178507"/>
    </source>
</evidence>
<dbReference type="InterPro" id="IPR002110">
    <property type="entry name" value="Ankyrin_rpt"/>
</dbReference>
<dbReference type="Proteomes" id="UP001178507">
    <property type="component" value="Unassembled WGS sequence"/>
</dbReference>
<evidence type="ECO:0000313" key="3">
    <source>
        <dbReference type="EMBL" id="CAJ1405142.1"/>
    </source>
</evidence>
<dbReference type="Pfam" id="PF00023">
    <property type="entry name" value="Ank"/>
    <property type="match status" value="1"/>
</dbReference>
<feature type="compositionally biased region" description="Polar residues" evidence="2">
    <location>
        <begin position="802"/>
        <end position="832"/>
    </location>
</feature>
<dbReference type="PROSITE" id="PS50088">
    <property type="entry name" value="ANK_REPEAT"/>
    <property type="match status" value="1"/>
</dbReference>
<dbReference type="EMBL" id="CAUJNA010003570">
    <property type="protein sequence ID" value="CAJ1405142.1"/>
    <property type="molecule type" value="Genomic_DNA"/>
</dbReference>
<organism evidence="3 4">
    <name type="scientific">Effrenium voratum</name>
    <dbReference type="NCBI Taxonomy" id="2562239"/>
    <lineage>
        <taxon>Eukaryota</taxon>
        <taxon>Sar</taxon>
        <taxon>Alveolata</taxon>
        <taxon>Dinophyceae</taxon>
        <taxon>Suessiales</taxon>
        <taxon>Symbiodiniaceae</taxon>
        <taxon>Effrenium</taxon>
    </lineage>
</organism>
<comment type="caution">
    <text evidence="3">The sequence shown here is derived from an EMBL/GenBank/DDBJ whole genome shotgun (WGS) entry which is preliminary data.</text>
</comment>
<dbReference type="InterPro" id="IPR036770">
    <property type="entry name" value="Ankyrin_rpt-contain_sf"/>
</dbReference>
<gene>
    <name evidence="3" type="ORF">EVOR1521_LOCUS27433</name>
</gene>
<evidence type="ECO:0008006" key="5">
    <source>
        <dbReference type="Google" id="ProtNLM"/>
    </source>
</evidence>
<evidence type="ECO:0000256" key="2">
    <source>
        <dbReference type="SAM" id="MobiDB-lite"/>
    </source>
</evidence>
<reference evidence="3" key="1">
    <citation type="submission" date="2023-08" db="EMBL/GenBank/DDBJ databases">
        <authorList>
            <person name="Chen Y."/>
            <person name="Shah S."/>
            <person name="Dougan E. K."/>
            <person name="Thang M."/>
            <person name="Chan C."/>
        </authorList>
    </citation>
    <scope>NUCLEOTIDE SEQUENCE</scope>
</reference>
<dbReference type="Gene3D" id="1.25.40.20">
    <property type="entry name" value="Ankyrin repeat-containing domain"/>
    <property type="match status" value="1"/>
</dbReference>
<feature type="region of interest" description="Disordered" evidence="2">
    <location>
        <begin position="787"/>
        <end position="832"/>
    </location>
</feature>
<dbReference type="AlphaFoldDB" id="A0AA36NFH9"/>
<keyword evidence="1" id="KW-0040">ANK repeat</keyword>
<accession>A0AA36NFH9</accession>
<proteinExistence type="predicted"/>
<keyword evidence="4" id="KW-1185">Reference proteome</keyword>
<name>A0AA36NFH9_9DINO</name>
<evidence type="ECO:0000256" key="1">
    <source>
        <dbReference type="PROSITE-ProRule" id="PRU00023"/>
    </source>
</evidence>
<feature type="repeat" description="ANK" evidence="1">
    <location>
        <begin position="217"/>
        <end position="240"/>
    </location>
</feature>
<dbReference type="SUPFAM" id="SSF48403">
    <property type="entry name" value="Ankyrin repeat"/>
    <property type="match status" value="1"/>
</dbReference>